<evidence type="ECO:0000259" key="1">
    <source>
        <dbReference type="PROSITE" id="PS51186"/>
    </source>
</evidence>
<sequence>MTEWSVQRLDPAELRAHGAEFRDIYLQVYQEPPYHESESDADDFIGHLDDQIDQPGFAFIAALSAAGEFIGFAYGLPFSAEQWWRNAGDEPDLTRGQAKFAVFELVVVAQWRRHGIATALITALLESRQEPFATLCANPTAPARAMYDAWGWRKVATTSPPKIGPLDVLVKALT</sequence>
<dbReference type="InterPro" id="IPR000182">
    <property type="entry name" value="GNAT_dom"/>
</dbReference>
<evidence type="ECO:0000313" key="2">
    <source>
        <dbReference type="EMBL" id="GAA4256565.1"/>
    </source>
</evidence>
<dbReference type="Pfam" id="PF00583">
    <property type="entry name" value="Acetyltransf_1"/>
    <property type="match status" value="1"/>
</dbReference>
<evidence type="ECO:0000313" key="3">
    <source>
        <dbReference type="Proteomes" id="UP001500620"/>
    </source>
</evidence>
<proteinExistence type="predicted"/>
<dbReference type="Gene3D" id="3.40.630.30">
    <property type="match status" value="1"/>
</dbReference>
<feature type="domain" description="N-acetyltransferase" evidence="1">
    <location>
        <begin position="12"/>
        <end position="174"/>
    </location>
</feature>
<dbReference type="SUPFAM" id="SSF55729">
    <property type="entry name" value="Acyl-CoA N-acyltransferases (Nat)"/>
    <property type="match status" value="1"/>
</dbReference>
<comment type="caution">
    <text evidence="2">The sequence shown here is derived from an EMBL/GenBank/DDBJ whole genome shotgun (WGS) entry which is preliminary data.</text>
</comment>
<dbReference type="InterPro" id="IPR016181">
    <property type="entry name" value="Acyl_CoA_acyltransferase"/>
</dbReference>
<gene>
    <name evidence="2" type="ORF">GCM10022255_069900</name>
</gene>
<dbReference type="EMBL" id="BAABAT010000024">
    <property type="protein sequence ID" value="GAA4256565.1"/>
    <property type="molecule type" value="Genomic_DNA"/>
</dbReference>
<name>A0ABP8DHZ7_9ACTN</name>
<dbReference type="Proteomes" id="UP001500620">
    <property type="component" value="Unassembled WGS sequence"/>
</dbReference>
<organism evidence="2 3">
    <name type="scientific">Dactylosporangium darangshiense</name>
    <dbReference type="NCBI Taxonomy" id="579108"/>
    <lineage>
        <taxon>Bacteria</taxon>
        <taxon>Bacillati</taxon>
        <taxon>Actinomycetota</taxon>
        <taxon>Actinomycetes</taxon>
        <taxon>Micromonosporales</taxon>
        <taxon>Micromonosporaceae</taxon>
        <taxon>Dactylosporangium</taxon>
    </lineage>
</organism>
<reference evidence="3" key="1">
    <citation type="journal article" date="2019" name="Int. J. Syst. Evol. Microbiol.">
        <title>The Global Catalogue of Microorganisms (GCM) 10K type strain sequencing project: providing services to taxonomists for standard genome sequencing and annotation.</title>
        <authorList>
            <consortium name="The Broad Institute Genomics Platform"/>
            <consortium name="The Broad Institute Genome Sequencing Center for Infectious Disease"/>
            <person name="Wu L."/>
            <person name="Ma J."/>
        </authorList>
    </citation>
    <scope>NUCLEOTIDE SEQUENCE [LARGE SCALE GENOMIC DNA]</scope>
    <source>
        <strain evidence="3">JCM 17441</strain>
    </source>
</reference>
<dbReference type="RefSeq" id="WP_345133539.1">
    <property type="nucleotide sequence ID" value="NZ_BAABAT010000024.1"/>
</dbReference>
<protein>
    <recommendedName>
        <fullName evidence="1">N-acetyltransferase domain-containing protein</fullName>
    </recommendedName>
</protein>
<keyword evidence="3" id="KW-1185">Reference proteome</keyword>
<accession>A0ABP8DHZ7</accession>
<dbReference type="PROSITE" id="PS51186">
    <property type="entry name" value="GNAT"/>
    <property type="match status" value="1"/>
</dbReference>